<dbReference type="GO" id="GO:0046872">
    <property type="term" value="F:metal ion binding"/>
    <property type="evidence" value="ECO:0007669"/>
    <property type="project" value="InterPro"/>
</dbReference>
<dbReference type="InterPro" id="IPR024344">
    <property type="entry name" value="MDMPI_metal-binding"/>
</dbReference>
<name>A0A0D0PRB8_KITGR</name>
<dbReference type="Proteomes" id="UP000032066">
    <property type="component" value="Unassembled WGS sequence"/>
</dbReference>
<reference evidence="2 3" key="1">
    <citation type="submission" date="2015-02" db="EMBL/GenBank/DDBJ databases">
        <title>Draft genome sequence of Kitasatospora griseola MF730-N6, a bafilomycin, terpentecin and satosporin producer.</title>
        <authorList>
            <person name="Arens J.C."/>
            <person name="Haltli B."/>
            <person name="Kerr R.G."/>
        </authorList>
    </citation>
    <scope>NUCLEOTIDE SEQUENCE [LARGE SCALE GENOMIC DNA]</scope>
    <source>
        <strain evidence="2 3">MF730-N6</strain>
    </source>
</reference>
<evidence type="ECO:0000259" key="1">
    <source>
        <dbReference type="Pfam" id="PF11716"/>
    </source>
</evidence>
<sequence>MTDIQEFDARALKVTQAVVDRVAADRLDRPTPCGDWTLGQLLAHMTGQNHGFAFAAGGELHGREVWRDRPVGDDPGEEFAASAAAVVAAFGAEGVPEREFWLPEVRGGQWFPAVQAVGFHLVDYVVHGWDVAASIGVGIEFDADVLAAALTVAEAVPTGASREREGAAFAPALDVPAEASVLDRILLLLGRDPNWSAPGRTG</sequence>
<accession>A0A0D0PRB8</accession>
<dbReference type="OrthoDB" id="5185819at2"/>
<evidence type="ECO:0000313" key="3">
    <source>
        <dbReference type="Proteomes" id="UP000032066"/>
    </source>
</evidence>
<dbReference type="InterPro" id="IPR034660">
    <property type="entry name" value="DinB/YfiT-like"/>
</dbReference>
<comment type="caution">
    <text evidence="2">The sequence shown here is derived from an EMBL/GenBank/DDBJ whole genome shotgun (WGS) entry which is preliminary data.</text>
</comment>
<dbReference type="AlphaFoldDB" id="A0A0D0PRB8"/>
<dbReference type="SUPFAM" id="SSF109854">
    <property type="entry name" value="DinB/YfiT-like putative metalloenzymes"/>
    <property type="match status" value="1"/>
</dbReference>
<protein>
    <recommendedName>
        <fullName evidence="1">Mycothiol-dependent maleylpyruvate isomerase metal-binding domain-containing protein</fullName>
    </recommendedName>
</protein>
<proteinExistence type="predicted"/>
<dbReference type="EMBL" id="JXZB01000002">
    <property type="protein sequence ID" value="KIQ65084.1"/>
    <property type="molecule type" value="Genomic_DNA"/>
</dbReference>
<dbReference type="PATRIC" id="fig|2064.6.peg.2947"/>
<organism evidence="2 3">
    <name type="scientific">Kitasatospora griseola</name>
    <name type="common">Streptomyces griseolosporeus</name>
    <dbReference type="NCBI Taxonomy" id="2064"/>
    <lineage>
        <taxon>Bacteria</taxon>
        <taxon>Bacillati</taxon>
        <taxon>Actinomycetota</taxon>
        <taxon>Actinomycetes</taxon>
        <taxon>Kitasatosporales</taxon>
        <taxon>Streptomycetaceae</taxon>
        <taxon>Kitasatospora</taxon>
    </lineage>
</organism>
<dbReference type="NCBIfam" id="TIGR03086">
    <property type="entry name" value="TIGR03086 family metal-binding protein"/>
    <property type="match status" value="1"/>
</dbReference>
<feature type="domain" description="Mycothiol-dependent maleylpyruvate isomerase metal-binding" evidence="1">
    <location>
        <begin position="15"/>
        <end position="132"/>
    </location>
</feature>
<dbReference type="Pfam" id="PF11716">
    <property type="entry name" value="MDMPI_N"/>
    <property type="match status" value="1"/>
</dbReference>
<keyword evidence="3" id="KW-1185">Reference proteome</keyword>
<evidence type="ECO:0000313" key="2">
    <source>
        <dbReference type="EMBL" id="KIQ65084.1"/>
    </source>
</evidence>
<gene>
    <name evidence="2" type="ORF">TR51_13705</name>
</gene>
<dbReference type="InterPro" id="IPR017520">
    <property type="entry name" value="CHP03086"/>
</dbReference>
<dbReference type="STRING" id="2064.TR51_13705"/>
<dbReference type="Gene3D" id="1.20.120.450">
    <property type="entry name" value="dinb family like domain"/>
    <property type="match status" value="1"/>
</dbReference>
<dbReference type="NCBIfam" id="TIGR03083">
    <property type="entry name" value="maleylpyruvate isomerase family mycothiol-dependent enzyme"/>
    <property type="match status" value="1"/>
</dbReference>
<dbReference type="RefSeq" id="WP_043911104.1">
    <property type="nucleotide sequence ID" value="NZ_JXZB01000002.1"/>
</dbReference>
<dbReference type="InterPro" id="IPR017517">
    <property type="entry name" value="Maleyloyr_isom"/>
</dbReference>